<dbReference type="EMBL" id="CP001823">
    <property type="protein sequence ID" value="ACZ38746.1"/>
    <property type="molecule type" value="Genomic_DNA"/>
</dbReference>
<protein>
    <submittedName>
        <fullName evidence="2">Uncharacterized protein</fullName>
    </submittedName>
</protein>
<gene>
    <name evidence="2" type="ordered locus">Sthe_1311</name>
</gene>
<evidence type="ECO:0000256" key="1">
    <source>
        <dbReference type="SAM" id="Phobius"/>
    </source>
</evidence>
<evidence type="ECO:0000313" key="2">
    <source>
        <dbReference type="EMBL" id="ACZ38746.1"/>
    </source>
</evidence>
<dbReference type="RefSeq" id="WP_012871793.1">
    <property type="nucleotide sequence ID" value="NC_013523.1"/>
</dbReference>
<evidence type="ECO:0000313" key="3">
    <source>
        <dbReference type="Proteomes" id="UP000002027"/>
    </source>
</evidence>
<reference evidence="3" key="1">
    <citation type="submission" date="2009-11" db="EMBL/GenBank/DDBJ databases">
        <title>The complete chromosome 1 of Sphaerobacter thermophilus DSM 20745.</title>
        <authorList>
            <person name="Lucas S."/>
            <person name="Copeland A."/>
            <person name="Lapidus A."/>
            <person name="Glavina del Rio T."/>
            <person name="Dalin E."/>
            <person name="Tice H."/>
            <person name="Bruce D."/>
            <person name="Goodwin L."/>
            <person name="Pitluck S."/>
            <person name="Kyrpides N."/>
            <person name="Mavromatis K."/>
            <person name="Ivanova N."/>
            <person name="Mikhailova N."/>
            <person name="LaButti K.M."/>
            <person name="Clum A."/>
            <person name="Sun H.I."/>
            <person name="Brettin T."/>
            <person name="Detter J.C."/>
            <person name="Han C."/>
            <person name="Larimer F."/>
            <person name="Land M."/>
            <person name="Hauser L."/>
            <person name="Markowitz V."/>
            <person name="Cheng J.F."/>
            <person name="Hugenholtz P."/>
            <person name="Woyke T."/>
            <person name="Wu D."/>
            <person name="Steenblock K."/>
            <person name="Schneider S."/>
            <person name="Pukall R."/>
            <person name="Goeker M."/>
            <person name="Klenk H.P."/>
            <person name="Eisen J.A."/>
        </authorList>
    </citation>
    <scope>NUCLEOTIDE SEQUENCE [LARGE SCALE GENOMIC DNA]</scope>
    <source>
        <strain evidence="3">ATCC 49802 / DSM 20745 / S 6022</strain>
    </source>
</reference>
<reference evidence="2 3" key="2">
    <citation type="journal article" date="2010" name="Stand. Genomic Sci.">
        <title>Complete genome sequence of Desulfohalobium retbaense type strain (HR(100)).</title>
        <authorList>
            <person name="Spring S."/>
            <person name="Nolan M."/>
            <person name="Lapidus A."/>
            <person name="Glavina Del Rio T."/>
            <person name="Copeland A."/>
            <person name="Tice H."/>
            <person name="Cheng J.F."/>
            <person name="Lucas S."/>
            <person name="Land M."/>
            <person name="Chen F."/>
            <person name="Bruce D."/>
            <person name="Goodwin L."/>
            <person name="Pitluck S."/>
            <person name="Ivanova N."/>
            <person name="Mavromatis K."/>
            <person name="Mikhailova N."/>
            <person name="Pati A."/>
            <person name="Chen A."/>
            <person name="Palaniappan K."/>
            <person name="Hauser L."/>
            <person name="Chang Y.J."/>
            <person name="Jeffries C.D."/>
            <person name="Munk C."/>
            <person name="Kiss H."/>
            <person name="Chain P."/>
            <person name="Han C."/>
            <person name="Brettin T."/>
            <person name="Detter J.C."/>
            <person name="Schuler E."/>
            <person name="Goker M."/>
            <person name="Rohde M."/>
            <person name="Bristow J."/>
            <person name="Eisen J.A."/>
            <person name="Markowitz V."/>
            <person name="Hugenholtz P."/>
            <person name="Kyrpides N.C."/>
            <person name="Klenk H.P."/>
        </authorList>
    </citation>
    <scope>NUCLEOTIDE SEQUENCE [LARGE SCALE GENOMIC DNA]</scope>
    <source>
        <strain evidence="3">ATCC 49802 / DSM 20745 / S 6022</strain>
    </source>
</reference>
<keyword evidence="1" id="KW-0472">Membrane</keyword>
<dbReference type="AlphaFoldDB" id="D1C3C9"/>
<organism evidence="2 3">
    <name type="scientific">Sphaerobacter thermophilus (strain ATCC 49802 / DSM 20745 / KCCM 41009 / NCIMB 13125 / S 6022)</name>
    <dbReference type="NCBI Taxonomy" id="479434"/>
    <lineage>
        <taxon>Bacteria</taxon>
        <taxon>Pseudomonadati</taxon>
        <taxon>Thermomicrobiota</taxon>
        <taxon>Thermomicrobia</taxon>
        <taxon>Sphaerobacterales</taxon>
        <taxon>Sphaerobacterineae</taxon>
        <taxon>Sphaerobacteraceae</taxon>
        <taxon>Sphaerobacter</taxon>
    </lineage>
</organism>
<keyword evidence="3" id="KW-1185">Reference proteome</keyword>
<sequence length="216" mass="25200">MDGTVHWFRSLEVTGWVGLGQVFASLVLAVITWRYVRMTNRMADEMAAQRLDAIRPVLTLNHLAWRADGTVHGVLRNVGSGPAFDIRCTAKSAYVEYDATRVGSLGAMDEMQIDFAPPKRWEDLPQDALEKDQWSVTFTITYDDLIQRQWTTRVTSTFFFETDFDQQRQRIRVVDKIEPELHVVYASTPKDEGPRRRQLREWVRRSFRESSKVWKE</sequence>
<proteinExistence type="predicted"/>
<keyword evidence="1" id="KW-0812">Transmembrane</keyword>
<name>D1C3C9_SPHTD</name>
<dbReference type="KEGG" id="sti:Sthe_1311"/>
<dbReference type="HOGENOM" id="CLU_1276949_0_0_0"/>
<dbReference type="Proteomes" id="UP000002027">
    <property type="component" value="Chromosome 1"/>
</dbReference>
<accession>D1C3C9</accession>
<keyword evidence="1" id="KW-1133">Transmembrane helix</keyword>
<dbReference type="InParanoid" id="D1C3C9"/>
<feature type="transmembrane region" description="Helical" evidence="1">
    <location>
        <begin position="16"/>
        <end position="36"/>
    </location>
</feature>